<evidence type="ECO:0000313" key="6">
    <source>
        <dbReference type="Proteomes" id="UP000323075"/>
    </source>
</evidence>
<protein>
    <submittedName>
        <fullName evidence="3">Abi/CAAX domain protein</fullName>
    </submittedName>
</protein>
<dbReference type="EMBL" id="CP038631">
    <property type="protein sequence ID" value="QCC44195.1"/>
    <property type="molecule type" value="Genomic_DNA"/>
</dbReference>
<dbReference type="Proteomes" id="UP000323075">
    <property type="component" value="Unassembled WGS sequence"/>
</dbReference>
<keyword evidence="1" id="KW-0472">Membrane</keyword>
<evidence type="ECO:0000313" key="4">
    <source>
        <dbReference type="EMBL" id="TYO76756.1"/>
    </source>
</evidence>
<dbReference type="EMBL" id="VRYN01000002">
    <property type="protein sequence ID" value="TYO76756.1"/>
    <property type="molecule type" value="Genomic_DNA"/>
</dbReference>
<feature type="transmembrane region" description="Helical" evidence="1">
    <location>
        <begin position="171"/>
        <end position="192"/>
    </location>
</feature>
<feature type="transmembrane region" description="Helical" evidence="1">
    <location>
        <begin position="198"/>
        <end position="217"/>
    </location>
</feature>
<keyword evidence="1" id="KW-0812">Transmembrane</keyword>
<reference evidence="3 5" key="1">
    <citation type="journal article" date="2019" name="Microbiol. Resour. Announc.">
        <title>The Genome Sequence of the Halobacterium salinarum Type Strain Is Closely Related to That of Laboratory Strains NRC-1 and R1.</title>
        <authorList>
            <person name="Pfeiffer F."/>
            <person name="Marchfelder A."/>
            <person name="Habermann B."/>
            <person name="Dyall-Smith M.L."/>
        </authorList>
    </citation>
    <scope>NUCLEOTIDE SEQUENCE [LARGE SCALE GENOMIC DNA]</scope>
    <source>
        <strain evidence="3">91-R6</strain>
        <strain evidence="5">ATCC 33171 / DSM 3754 / JCM 8978 / NBRC 102687 / NCIMB 764 / 91-R6</strain>
    </source>
</reference>
<feature type="transmembrane region" description="Helical" evidence="1">
    <location>
        <begin position="96"/>
        <end position="119"/>
    </location>
</feature>
<name>A0A4D6GR77_HALS9</name>
<gene>
    <name evidence="4" type="ORF">APQ99_01397</name>
    <name evidence="3" type="ORF">HBSAL_02330</name>
</gene>
<dbReference type="GO" id="GO:0080120">
    <property type="term" value="P:CAAX-box protein maturation"/>
    <property type="evidence" value="ECO:0007669"/>
    <property type="project" value="UniProtKB-ARBA"/>
</dbReference>
<feature type="transmembrane region" description="Helical" evidence="1">
    <location>
        <begin position="12"/>
        <end position="36"/>
    </location>
</feature>
<dbReference type="AlphaFoldDB" id="A0A4D6GR77"/>
<evidence type="ECO:0000256" key="1">
    <source>
        <dbReference type="SAM" id="Phobius"/>
    </source>
</evidence>
<dbReference type="InterPro" id="IPR052710">
    <property type="entry name" value="CAAX_protease"/>
</dbReference>
<keyword evidence="1" id="KW-1133">Transmembrane helix</keyword>
<accession>A0A4D6GR77</accession>
<dbReference type="GO" id="GO:0004175">
    <property type="term" value="F:endopeptidase activity"/>
    <property type="evidence" value="ECO:0007669"/>
    <property type="project" value="UniProtKB-ARBA"/>
</dbReference>
<sequence>MTSATSYRPQLRAVGIAVLLTIVAIAFGSILAVSLLIGYMRLTPAATGNVGPIVEIGVSLIALQGLSFPLVAWAYLRWRGDGWSLLNVSVPSLRDIGYVLGGFFASFTGLFIISIVLTALSVETAPNSVGETAAQNPGIIPLLVVCQFLLVGPGEELLFRGIIQGSLRERFSAGPAILLASMMFAPIHILALSGGLPAAAATIAILFVPSIVFGVLYEKTGNLAVPALTHGLYNGTLFGLTYLSTTVDAPELIHLF</sequence>
<dbReference type="Proteomes" id="UP000296216">
    <property type="component" value="Chromosome"/>
</dbReference>
<dbReference type="GeneID" id="68693290"/>
<organism evidence="3 5">
    <name type="scientific">Halobacterium salinarum (strain ATCC 33171 / DSM 3754 / JCM 8978 / NBRC 102687 / NCIMB 764 / 91-R6)</name>
    <dbReference type="NCBI Taxonomy" id="2597657"/>
    <lineage>
        <taxon>Archaea</taxon>
        <taxon>Methanobacteriati</taxon>
        <taxon>Methanobacteriota</taxon>
        <taxon>Stenosarchaea group</taxon>
        <taxon>Halobacteria</taxon>
        <taxon>Halobacteriales</taxon>
        <taxon>Halobacteriaceae</taxon>
        <taxon>Halobacterium</taxon>
    </lineage>
</organism>
<feature type="transmembrane region" description="Helical" evidence="1">
    <location>
        <begin position="139"/>
        <end position="159"/>
    </location>
</feature>
<evidence type="ECO:0000259" key="2">
    <source>
        <dbReference type="Pfam" id="PF02517"/>
    </source>
</evidence>
<dbReference type="InterPro" id="IPR003675">
    <property type="entry name" value="Rce1/LyrA-like_dom"/>
</dbReference>
<feature type="domain" description="CAAX prenyl protease 2/Lysostaphin resistance protein A-like" evidence="2">
    <location>
        <begin position="141"/>
        <end position="235"/>
    </location>
</feature>
<evidence type="ECO:0000313" key="5">
    <source>
        <dbReference type="Proteomes" id="UP000296216"/>
    </source>
</evidence>
<dbReference type="RefSeq" id="WP_010902216.1">
    <property type="nucleotide sequence ID" value="NZ_VRYN01000002.1"/>
</dbReference>
<dbReference type="PANTHER" id="PTHR36435:SF1">
    <property type="entry name" value="CAAX AMINO TERMINAL PROTEASE FAMILY PROTEIN"/>
    <property type="match status" value="1"/>
</dbReference>
<proteinExistence type="predicted"/>
<reference evidence="4 6" key="2">
    <citation type="submission" date="2019-07" db="EMBL/GenBank/DDBJ databases">
        <title>Genomic Encyclopedia of Archaeal and Bacterial Type Strains, Phase II (KMG-II): from individual species to whole genera.</title>
        <authorList>
            <person name="Goeker M."/>
        </authorList>
    </citation>
    <scope>NUCLEOTIDE SEQUENCE [LARGE SCALE GENOMIC DNA]</scope>
    <source>
        <strain evidence="4 6">DSM 3754</strain>
    </source>
</reference>
<dbReference type="Pfam" id="PF02517">
    <property type="entry name" value="Rce1-like"/>
    <property type="match status" value="1"/>
</dbReference>
<reference evidence="3" key="3">
    <citation type="journal article" name="MicrobiologyOpen">
        <title>Whole-genome comparison between the type strain of Halobacterium salinarum (DSM 3754(T)) and the laboratory strains R1 and NRC-1.</title>
        <authorList>
            <person name="Pfeiffer F."/>
            <person name="Losensky G."/>
            <person name="Marchfelder A."/>
            <person name="Habermann B."/>
            <person name="Dyall-Smith M."/>
        </authorList>
    </citation>
    <scope>NUCLEOTIDE SEQUENCE</scope>
    <source>
        <strain evidence="3">91-R6</strain>
    </source>
</reference>
<evidence type="ECO:0000313" key="3">
    <source>
        <dbReference type="EMBL" id="QCC44195.1"/>
    </source>
</evidence>
<dbReference type="PANTHER" id="PTHR36435">
    <property type="entry name" value="SLR1288 PROTEIN"/>
    <property type="match status" value="1"/>
</dbReference>
<feature type="transmembrane region" description="Helical" evidence="1">
    <location>
        <begin position="56"/>
        <end position="76"/>
    </location>
</feature>